<dbReference type="RefSeq" id="WP_094532520.1">
    <property type="nucleotide sequence ID" value="NZ_NHPJ01000093.1"/>
</dbReference>
<evidence type="ECO:0000259" key="4">
    <source>
        <dbReference type="Pfam" id="PF24278"/>
    </source>
</evidence>
<comment type="caution">
    <text evidence="5">The sequence shown here is derived from an EMBL/GenBank/DDBJ whole genome shotgun (WGS) entry which is preliminary data.</text>
</comment>
<dbReference type="Proteomes" id="UP000216308">
    <property type="component" value="Unassembled WGS sequence"/>
</dbReference>
<dbReference type="EMBL" id="NHPJ01000093">
    <property type="protein sequence ID" value="OYR56163.1"/>
    <property type="molecule type" value="Genomic_DNA"/>
</dbReference>
<gene>
    <name evidence="5" type="ORF">DJ70_09945</name>
</gene>
<evidence type="ECO:0000256" key="1">
    <source>
        <dbReference type="ARBA" id="ARBA00023015"/>
    </source>
</evidence>
<dbReference type="AlphaFoldDB" id="A0A256II76"/>
<name>A0A256II76_9EURY</name>
<dbReference type="InterPro" id="IPR056493">
    <property type="entry name" value="HVO_0513_N"/>
</dbReference>
<keyword evidence="2" id="KW-0804">Transcription</keyword>
<dbReference type="PANTHER" id="PTHR34236">
    <property type="entry name" value="DIMETHYL SULFOXIDE REDUCTASE TRANSCRIPTIONAL ACTIVATOR"/>
    <property type="match status" value="1"/>
</dbReference>
<dbReference type="Pfam" id="PF24278">
    <property type="entry name" value="HVO_0513_N"/>
    <property type="match status" value="1"/>
</dbReference>
<feature type="domain" description="HVO-0513-like N-terminal" evidence="4">
    <location>
        <begin position="17"/>
        <end position="151"/>
    </location>
</feature>
<dbReference type="OrthoDB" id="194393at2157"/>
<protein>
    <submittedName>
        <fullName evidence="5">Bacterio-opsin activator</fullName>
    </submittedName>
</protein>
<accession>A0A256II76</accession>
<evidence type="ECO:0000256" key="2">
    <source>
        <dbReference type="ARBA" id="ARBA00023163"/>
    </source>
</evidence>
<evidence type="ECO:0000313" key="6">
    <source>
        <dbReference type="Proteomes" id="UP000216308"/>
    </source>
</evidence>
<evidence type="ECO:0000313" key="5">
    <source>
        <dbReference type="EMBL" id="OYR56163.1"/>
    </source>
</evidence>
<keyword evidence="1" id="KW-0805">Transcription regulation</keyword>
<feature type="domain" description="HTH bat-type" evidence="3">
    <location>
        <begin position="162"/>
        <end position="213"/>
    </location>
</feature>
<proteinExistence type="predicted"/>
<organism evidence="5 6">
    <name type="scientific">Halorubrum halodurans</name>
    <dbReference type="NCBI Taxonomy" id="1383851"/>
    <lineage>
        <taxon>Archaea</taxon>
        <taxon>Methanobacteriati</taxon>
        <taxon>Methanobacteriota</taxon>
        <taxon>Stenosarchaea group</taxon>
        <taxon>Halobacteria</taxon>
        <taxon>Halobacteriales</taxon>
        <taxon>Haloferacaceae</taxon>
        <taxon>Halorubrum</taxon>
    </lineage>
</organism>
<reference evidence="5 6" key="1">
    <citation type="journal article" date="2014" name="Front. Microbiol.">
        <title>Population and genomic analysis of the genus Halorubrum.</title>
        <authorList>
            <person name="Fullmer M.S."/>
            <person name="Soucy S.M."/>
            <person name="Swithers K.S."/>
            <person name="Makkay A.M."/>
            <person name="Wheeler R."/>
            <person name="Ventosa A."/>
            <person name="Gogarten J.P."/>
            <person name="Papke R.T."/>
        </authorList>
    </citation>
    <scope>NUCLEOTIDE SEQUENCE [LARGE SCALE GENOMIC DNA]</scope>
    <source>
        <strain evidence="5 6">Cb34</strain>
    </source>
</reference>
<dbReference type="InterPro" id="IPR007050">
    <property type="entry name" value="HTH_bacterioopsin"/>
</dbReference>
<dbReference type="Pfam" id="PF04967">
    <property type="entry name" value="HTH_10"/>
    <property type="match status" value="1"/>
</dbReference>
<evidence type="ECO:0000259" key="3">
    <source>
        <dbReference type="Pfam" id="PF04967"/>
    </source>
</evidence>
<sequence>MRYLTMSIEPSGGGAFHPLGGKLTDDPAIERRAIHYVELLADDTVLLFAEASGSQERYRRIMEESPHVISYLTAGADRWMAVSQFEPTEPVRRALELQRDSFLVVDTPIRFTAEDRLKVTYLGTDETFKNLYARVEEAEYVSVEILETGAYEADGSSFTRLITSRQEEVLETAVDLGYYSEPRRASLEDVSEVVGIAPGTVGEHLRKVEARVFGEIVR</sequence>
<dbReference type="PANTHER" id="PTHR34236:SF1">
    <property type="entry name" value="DIMETHYL SULFOXIDE REDUCTASE TRANSCRIPTIONAL ACTIVATOR"/>
    <property type="match status" value="1"/>
</dbReference>
<keyword evidence="6" id="KW-1185">Reference proteome</keyword>